<feature type="compositionally biased region" description="Basic and acidic residues" evidence="1">
    <location>
        <begin position="233"/>
        <end position="243"/>
    </location>
</feature>
<protein>
    <submittedName>
        <fullName evidence="2">Uncharacterized protein</fullName>
    </submittedName>
</protein>
<organism evidence="2 3">
    <name type="scientific">Fusarium duplospermum</name>
    <dbReference type="NCBI Taxonomy" id="1325734"/>
    <lineage>
        <taxon>Eukaryota</taxon>
        <taxon>Fungi</taxon>
        <taxon>Dikarya</taxon>
        <taxon>Ascomycota</taxon>
        <taxon>Pezizomycotina</taxon>
        <taxon>Sordariomycetes</taxon>
        <taxon>Hypocreomycetidae</taxon>
        <taxon>Hypocreales</taxon>
        <taxon>Nectriaceae</taxon>
        <taxon>Fusarium</taxon>
        <taxon>Fusarium solani species complex</taxon>
    </lineage>
</organism>
<dbReference type="OrthoDB" id="5081329at2759"/>
<dbReference type="Proteomes" id="UP000288168">
    <property type="component" value="Unassembled WGS sequence"/>
</dbReference>
<dbReference type="AlphaFoldDB" id="A0A428PE52"/>
<name>A0A428PE52_9HYPO</name>
<keyword evidence="3" id="KW-1185">Reference proteome</keyword>
<proteinExistence type="predicted"/>
<evidence type="ECO:0000256" key="1">
    <source>
        <dbReference type="SAM" id="MobiDB-lite"/>
    </source>
</evidence>
<evidence type="ECO:0000313" key="3">
    <source>
        <dbReference type="Proteomes" id="UP000288168"/>
    </source>
</evidence>
<reference evidence="2 3" key="1">
    <citation type="submission" date="2017-06" db="EMBL/GenBank/DDBJ databases">
        <title>Comparative genomic analysis of Ambrosia Fusariam Clade fungi.</title>
        <authorList>
            <person name="Stajich J.E."/>
            <person name="Carrillo J."/>
            <person name="Kijimoto T."/>
            <person name="Eskalen A."/>
            <person name="O'Donnell K."/>
            <person name="Kasson M."/>
        </authorList>
    </citation>
    <scope>NUCLEOTIDE SEQUENCE [LARGE SCALE GENOMIC DNA]</scope>
    <source>
        <strain evidence="2 3">NRRL62584</strain>
    </source>
</reference>
<feature type="region of interest" description="Disordered" evidence="1">
    <location>
        <begin position="309"/>
        <end position="418"/>
    </location>
</feature>
<dbReference type="EMBL" id="NKCI01000150">
    <property type="protein sequence ID" value="RSL51360.1"/>
    <property type="molecule type" value="Genomic_DNA"/>
</dbReference>
<evidence type="ECO:0000313" key="2">
    <source>
        <dbReference type="EMBL" id="RSL51360.1"/>
    </source>
</evidence>
<accession>A0A428PE52</accession>
<feature type="compositionally biased region" description="Polar residues" evidence="1">
    <location>
        <begin position="258"/>
        <end position="273"/>
    </location>
</feature>
<feature type="compositionally biased region" description="Low complexity" evidence="1">
    <location>
        <begin position="385"/>
        <end position="397"/>
    </location>
</feature>
<comment type="caution">
    <text evidence="2">The sequence shown here is derived from an EMBL/GenBank/DDBJ whole genome shotgun (WGS) entry which is preliminary data.</text>
</comment>
<feature type="region of interest" description="Disordered" evidence="1">
    <location>
        <begin position="130"/>
        <end position="296"/>
    </location>
</feature>
<gene>
    <name evidence="2" type="ORF">CEP54_011468</name>
</gene>
<sequence>MPYNDGETFRGYSIESLANNTSTRINWPVDDRVLFLQHAARYQITKSNMVDCGADELYTKLRISARPEYYKRVVGRRVTSALVYLVTEKLRKSGLLVKTKGRDQITGAEIEIWRWPSFTRNWLIPGWTGNQDAPDDWDGELREDVPGRRASTPGTVGRGRGRHRNYHDGHARARSQGSGDMDGDEHVQAFVDSLAQTSRGRPRARSMAASDDDQLSTFLDPIRIDSQSGPPARNRDGSPEPRRPVSRHRLQNGPGGRQDQSPSRHIFGGSQSDLRPPFISGAINTPEIGHKDRARPMNHRNLRIVTGSHRSRMSRGLETRRIIEGMMSPPSTPPSRYDNPRTWPEPPRDDPTSEPEPTFPSPPDHGLTPTPTQRRFPVMDPALNRRSWSRQPQSQSQGSNGDPDTNEHALYPAPSAYGPDPALSKEALSIATQSLQYAQSELKHWFLAGVAGTQGDPRGEYEHICAARYAATMRLQYANQAVAMLEEARKNEPRGLAMDSSIWNTVLKVGPEWERFYVEEAEEDR</sequence>